<keyword evidence="1" id="KW-1015">Disulfide bond</keyword>
<dbReference type="STRING" id="8496.A0A151NVC8"/>
<dbReference type="Proteomes" id="UP000050525">
    <property type="component" value="Unassembled WGS sequence"/>
</dbReference>
<dbReference type="InterPro" id="IPR018378">
    <property type="entry name" value="C-type_lectin_CS"/>
</dbReference>
<gene>
    <name evidence="4" type="primary">PRG2</name>
    <name evidence="4" type="ORF">Y1Q_0012213</name>
</gene>
<dbReference type="PROSITE" id="PS50041">
    <property type="entry name" value="C_TYPE_LECTIN_2"/>
    <property type="match status" value="1"/>
</dbReference>
<evidence type="ECO:0000313" key="4">
    <source>
        <dbReference type="EMBL" id="KYO40714.1"/>
    </source>
</evidence>
<protein>
    <submittedName>
        <fullName evidence="4">Bone marrow proteoglycan</fullName>
    </submittedName>
</protein>
<dbReference type="InterPro" id="IPR016187">
    <property type="entry name" value="CTDL_fold"/>
</dbReference>
<dbReference type="SMART" id="SM00034">
    <property type="entry name" value="CLECT"/>
    <property type="match status" value="1"/>
</dbReference>
<dbReference type="Pfam" id="PF00059">
    <property type="entry name" value="Lectin_C"/>
    <property type="match status" value="1"/>
</dbReference>
<evidence type="ECO:0000259" key="3">
    <source>
        <dbReference type="PROSITE" id="PS50041"/>
    </source>
</evidence>
<name>A0A151NVC8_ALLMI</name>
<sequence length="219" mass="24298">MGPAPYKGQGRLEPPTRGCRGSGFSARPGLTEMEMLLVLVFALLGAASAGRLSEVQELVVPAKEDSSISREETGLETGDLDPPCPLESETFMVTMAGEGAKTCRYKVVTRSLTFSQAQRICARCYRGCLASIHNSRVNRYLRCASRKYTNSGQVWIGGQCAVSKGRVVSWWMDRSAWNYSHWARGNPIRRCRSCTSLCTNNGLWRSRNCNTRLPFICEV</sequence>
<keyword evidence="5" id="KW-1185">Reference proteome</keyword>
<evidence type="ECO:0000313" key="5">
    <source>
        <dbReference type="Proteomes" id="UP000050525"/>
    </source>
</evidence>
<feature type="domain" description="C-type lectin" evidence="3">
    <location>
        <begin position="105"/>
        <end position="218"/>
    </location>
</feature>
<evidence type="ECO:0000256" key="2">
    <source>
        <dbReference type="SAM" id="MobiDB-lite"/>
    </source>
</evidence>
<feature type="region of interest" description="Disordered" evidence="2">
    <location>
        <begin position="1"/>
        <end position="25"/>
    </location>
</feature>
<dbReference type="PANTHER" id="PTHR22991">
    <property type="entry name" value="PROTEIN CBG13490"/>
    <property type="match status" value="1"/>
</dbReference>
<dbReference type="PROSITE" id="PS00615">
    <property type="entry name" value="C_TYPE_LECTIN_1"/>
    <property type="match status" value="1"/>
</dbReference>
<comment type="caution">
    <text evidence="4">The sequence shown here is derived from an EMBL/GenBank/DDBJ whole genome shotgun (WGS) entry which is preliminary data.</text>
</comment>
<accession>A0A151NVC8</accession>
<dbReference type="InterPro" id="IPR016186">
    <property type="entry name" value="C-type_lectin-like/link_sf"/>
</dbReference>
<dbReference type="EMBL" id="AKHW03001868">
    <property type="protein sequence ID" value="KYO40714.1"/>
    <property type="molecule type" value="Genomic_DNA"/>
</dbReference>
<evidence type="ECO:0000256" key="1">
    <source>
        <dbReference type="ARBA" id="ARBA00023157"/>
    </source>
</evidence>
<dbReference type="InterPro" id="IPR001304">
    <property type="entry name" value="C-type_lectin-like"/>
</dbReference>
<reference evidence="4 5" key="1">
    <citation type="journal article" date="2012" name="Genome Biol.">
        <title>Sequencing three crocodilian genomes to illuminate the evolution of archosaurs and amniotes.</title>
        <authorList>
            <person name="St John J.A."/>
            <person name="Braun E.L."/>
            <person name="Isberg S.R."/>
            <person name="Miles L.G."/>
            <person name="Chong A.Y."/>
            <person name="Gongora J."/>
            <person name="Dalzell P."/>
            <person name="Moran C."/>
            <person name="Bed'hom B."/>
            <person name="Abzhanov A."/>
            <person name="Burgess S.C."/>
            <person name="Cooksey A.M."/>
            <person name="Castoe T.A."/>
            <person name="Crawford N.G."/>
            <person name="Densmore L.D."/>
            <person name="Drew J.C."/>
            <person name="Edwards S.V."/>
            <person name="Faircloth B.C."/>
            <person name="Fujita M.K."/>
            <person name="Greenwold M.J."/>
            <person name="Hoffmann F.G."/>
            <person name="Howard J.M."/>
            <person name="Iguchi T."/>
            <person name="Janes D.E."/>
            <person name="Khan S.Y."/>
            <person name="Kohno S."/>
            <person name="de Koning A.J."/>
            <person name="Lance S.L."/>
            <person name="McCarthy F.M."/>
            <person name="McCormack J.E."/>
            <person name="Merchant M.E."/>
            <person name="Peterson D.G."/>
            <person name="Pollock D.D."/>
            <person name="Pourmand N."/>
            <person name="Raney B.J."/>
            <person name="Roessler K.A."/>
            <person name="Sanford J.R."/>
            <person name="Sawyer R.H."/>
            <person name="Schmidt C.J."/>
            <person name="Triplett E.W."/>
            <person name="Tuberville T.D."/>
            <person name="Venegas-Anaya M."/>
            <person name="Howard J.T."/>
            <person name="Jarvis E.D."/>
            <person name="Guillette L.J.Jr."/>
            <person name="Glenn T.C."/>
            <person name="Green R.E."/>
            <person name="Ray D.A."/>
        </authorList>
    </citation>
    <scope>NUCLEOTIDE SEQUENCE [LARGE SCALE GENOMIC DNA]</scope>
    <source>
        <strain evidence="4">KSC_2009_1</strain>
    </source>
</reference>
<dbReference type="Gene3D" id="3.10.100.10">
    <property type="entry name" value="Mannose-Binding Protein A, subunit A"/>
    <property type="match status" value="1"/>
</dbReference>
<dbReference type="PANTHER" id="PTHR22991:SF40">
    <property type="entry name" value="PROTEIN CBG13490"/>
    <property type="match status" value="1"/>
</dbReference>
<dbReference type="AlphaFoldDB" id="A0A151NVC8"/>
<dbReference type="InterPro" id="IPR050976">
    <property type="entry name" value="Snaclec"/>
</dbReference>
<dbReference type="SUPFAM" id="SSF56436">
    <property type="entry name" value="C-type lectin-like"/>
    <property type="match status" value="1"/>
</dbReference>
<proteinExistence type="predicted"/>
<organism evidence="4 5">
    <name type="scientific">Alligator mississippiensis</name>
    <name type="common">American alligator</name>
    <dbReference type="NCBI Taxonomy" id="8496"/>
    <lineage>
        <taxon>Eukaryota</taxon>
        <taxon>Metazoa</taxon>
        <taxon>Chordata</taxon>
        <taxon>Craniata</taxon>
        <taxon>Vertebrata</taxon>
        <taxon>Euteleostomi</taxon>
        <taxon>Archelosauria</taxon>
        <taxon>Archosauria</taxon>
        <taxon>Crocodylia</taxon>
        <taxon>Alligatoridae</taxon>
        <taxon>Alligatorinae</taxon>
        <taxon>Alligator</taxon>
    </lineage>
</organism>